<reference evidence="3" key="2">
    <citation type="journal article" date="2023" name="IMA Fungus">
        <title>Comparative genomic study of the Penicillium genus elucidates a diverse pangenome and 15 lateral gene transfer events.</title>
        <authorList>
            <person name="Petersen C."/>
            <person name="Sorensen T."/>
            <person name="Nielsen M.R."/>
            <person name="Sondergaard T.E."/>
            <person name="Sorensen J.L."/>
            <person name="Fitzpatrick D.A."/>
            <person name="Frisvad J.C."/>
            <person name="Nielsen K.L."/>
        </authorList>
    </citation>
    <scope>NUCLEOTIDE SEQUENCE</scope>
    <source>
        <strain evidence="3">IBT 22155</strain>
    </source>
</reference>
<dbReference type="GeneID" id="81406810"/>
<proteinExistence type="predicted"/>
<keyword evidence="2" id="KW-0472">Membrane</keyword>
<accession>A0A9W9GVJ5</accession>
<dbReference type="OrthoDB" id="5215637at2759"/>
<keyword evidence="4" id="KW-1185">Reference proteome</keyword>
<feature type="transmembrane region" description="Helical" evidence="2">
    <location>
        <begin position="119"/>
        <end position="141"/>
    </location>
</feature>
<evidence type="ECO:0000313" key="4">
    <source>
        <dbReference type="Proteomes" id="UP001149079"/>
    </source>
</evidence>
<comment type="caution">
    <text evidence="3">The sequence shown here is derived from an EMBL/GenBank/DDBJ whole genome shotgun (WGS) entry which is preliminary data.</text>
</comment>
<dbReference type="RefSeq" id="XP_056521236.1">
    <property type="nucleotide sequence ID" value="XM_056667640.1"/>
</dbReference>
<organism evidence="3 4">
    <name type="scientific">Penicillium bovifimosum</name>
    <dbReference type="NCBI Taxonomy" id="126998"/>
    <lineage>
        <taxon>Eukaryota</taxon>
        <taxon>Fungi</taxon>
        <taxon>Dikarya</taxon>
        <taxon>Ascomycota</taxon>
        <taxon>Pezizomycotina</taxon>
        <taxon>Eurotiomycetes</taxon>
        <taxon>Eurotiomycetidae</taxon>
        <taxon>Eurotiales</taxon>
        <taxon>Aspergillaceae</taxon>
        <taxon>Penicillium</taxon>
    </lineage>
</organism>
<dbReference type="Proteomes" id="UP001149079">
    <property type="component" value="Unassembled WGS sequence"/>
</dbReference>
<sequence>MIRQLNRIPWKGKCTDGVIVFPAKSTPDGGASITNTFFNGSKALYCCGTPVALGSSLRCPAHSDNGGEPFEVANGKVITGRGLLENFTPLTNTSSSIGNSTSNGTVTEKPKCNSCHETAIGAGVGVPLGCLALLFLVWALLERRRTARLRRALSTPTVTTALASRQAGPSELSDPSSKGQPVVELEGARPELDGGGPIRV</sequence>
<name>A0A9W9GVJ5_9EURO</name>
<protein>
    <submittedName>
        <fullName evidence="3">Uncharacterized protein</fullName>
    </submittedName>
</protein>
<keyword evidence="2" id="KW-0812">Transmembrane</keyword>
<evidence type="ECO:0000256" key="2">
    <source>
        <dbReference type="SAM" id="Phobius"/>
    </source>
</evidence>
<dbReference type="EMBL" id="JAPQKL010000005">
    <property type="protein sequence ID" value="KAJ5130857.1"/>
    <property type="molecule type" value="Genomic_DNA"/>
</dbReference>
<gene>
    <name evidence="3" type="ORF">N7515_006896</name>
</gene>
<keyword evidence="2" id="KW-1133">Transmembrane helix</keyword>
<dbReference type="AlphaFoldDB" id="A0A9W9GVJ5"/>
<evidence type="ECO:0000256" key="1">
    <source>
        <dbReference type="SAM" id="MobiDB-lite"/>
    </source>
</evidence>
<reference evidence="3" key="1">
    <citation type="submission" date="2022-11" db="EMBL/GenBank/DDBJ databases">
        <authorList>
            <person name="Petersen C."/>
        </authorList>
    </citation>
    <scope>NUCLEOTIDE SEQUENCE</scope>
    <source>
        <strain evidence="3">IBT 22155</strain>
    </source>
</reference>
<feature type="region of interest" description="Disordered" evidence="1">
    <location>
        <begin position="160"/>
        <end position="200"/>
    </location>
</feature>
<evidence type="ECO:0000313" key="3">
    <source>
        <dbReference type="EMBL" id="KAJ5130857.1"/>
    </source>
</evidence>